<sequence length="111" mass="11501">MDVSALPPIPATATAARTVPDRGVAGRPADPVQRVAQEFEAMMVGQMLDSMFAGISTGGAFGGGQAEKTWRGFMLQEYGKAIAAAGSLGIGRMVQADVARLYGQQAEGTVR</sequence>
<dbReference type="KEGG" id="azz:DEW08_19280"/>
<dbReference type="RefSeq" id="WP_109330321.1">
    <property type="nucleotide sequence ID" value="NZ_CP029354.1"/>
</dbReference>
<evidence type="ECO:0000313" key="3">
    <source>
        <dbReference type="Proteomes" id="UP000245629"/>
    </source>
</evidence>
<organism evidence="2 3">
    <name type="scientific">Azospirillum thermophilum</name>
    <dbReference type="NCBI Taxonomy" id="2202148"/>
    <lineage>
        <taxon>Bacteria</taxon>
        <taxon>Pseudomonadati</taxon>
        <taxon>Pseudomonadota</taxon>
        <taxon>Alphaproteobacteria</taxon>
        <taxon>Rhodospirillales</taxon>
        <taxon>Azospirillaceae</taxon>
        <taxon>Azospirillum</taxon>
    </lineage>
</organism>
<dbReference type="Pfam" id="PF10135">
    <property type="entry name" value="Rod-binding"/>
    <property type="match status" value="1"/>
</dbReference>
<name>A0A2S2CV06_9PROT</name>
<keyword evidence="2" id="KW-0282">Flagellum</keyword>
<dbReference type="AlphaFoldDB" id="A0A2S2CV06"/>
<dbReference type="InterPro" id="IPR019301">
    <property type="entry name" value="Flagellar_prot_FlgJ_N"/>
</dbReference>
<keyword evidence="2" id="KW-0966">Cell projection</keyword>
<gene>
    <name evidence="2" type="ORF">DEW08_19280</name>
</gene>
<feature type="domain" description="Flagellar protein FlgJ N-terminal" evidence="1">
    <location>
        <begin position="50"/>
        <end position="94"/>
    </location>
</feature>
<dbReference type="Proteomes" id="UP000245629">
    <property type="component" value="Chromosome 3"/>
</dbReference>
<accession>A0A2S2CV06</accession>
<dbReference type="EMBL" id="CP029354">
    <property type="protein sequence ID" value="AWK88245.1"/>
    <property type="molecule type" value="Genomic_DNA"/>
</dbReference>
<evidence type="ECO:0000313" key="2">
    <source>
        <dbReference type="EMBL" id="AWK88245.1"/>
    </source>
</evidence>
<protein>
    <submittedName>
        <fullName evidence="2">Flagellar biosynthesis protein FlgJ</fullName>
    </submittedName>
</protein>
<keyword evidence="3" id="KW-1185">Reference proteome</keyword>
<reference evidence="3" key="1">
    <citation type="submission" date="2018-05" db="EMBL/GenBank/DDBJ databases">
        <title>Azospirillum thermophila sp. nov., a novel isolated from hot spring.</title>
        <authorList>
            <person name="Zhao Z."/>
        </authorList>
    </citation>
    <scope>NUCLEOTIDE SEQUENCE [LARGE SCALE GENOMIC DNA]</scope>
    <source>
        <strain evidence="3">CFH 70021</strain>
    </source>
</reference>
<evidence type="ECO:0000259" key="1">
    <source>
        <dbReference type="Pfam" id="PF10135"/>
    </source>
</evidence>
<keyword evidence="2" id="KW-0969">Cilium</keyword>
<proteinExistence type="predicted"/>
<dbReference type="OrthoDB" id="7862954at2"/>